<comment type="caution">
    <text evidence="2">The sequence shown here is derived from an EMBL/GenBank/DDBJ whole genome shotgun (WGS) entry which is preliminary data.</text>
</comment>
<organism evidence="2 3">
    <name type="scientific">Streptomyces oryzae</name>
    <dbReference type="NCBI Taxonomy" id="1434886"/>
    <lineage>
        <taxon>Bacteria</taxon>
        <taxon>Bacillati</taxon>
        <taxon>Actinomycetota</taxon>
        <taxon>Actinomycetes</taxon>
        <taxon>Kitasatosporales</taxon>
        <taxon>Streptomycetaceae</taxon>
        <taxon>Streptomyces</taxon>
    </lineage>
</organism>
<feature type="compositionally biased region" description="Basic residues" evidence="1">
    <location>
        <begin position="127"/>
        <end position="141"/>
    </location>
</feature>
<dbReference type="PIRSF" id="PIRSF021328">
    <property type="entry name" value="UCP021328"/>
    <property type="match status" value="1"/>
</dbReference>
<dbReference type="Pfam" id="PF11208">
    <property type="entry name" value="DUF2992"/>
    <property type="match status" value="1"/>
</dbReference>
<reference evidence="2 3" key="1">
    <citation type="submission" date="2020-11" db="EMBL/GenBank/DDBJ databases">
        <title>Streptomyces spirodelae sp. nov., isolated from duckweed.</title>
        <authorList>
            <person name="Saimee Y."/>
            <person name="Duangmal K."/>
        </authorList>
    </citation>
    <scope>NUCLEOTIDE SEQUENCE [LARGE SCALE GENOMIC DNA]</scope>
    <source>
        <strain evidence="2 3">S16-07</strain>
    </source>
</reference>
<protein>
    <submittedName>
        <fullName evidence="2">YjdF family protein</fullName>
    </submittedName>
</protein>
<dbReference type="InterPro" id="IPR016787">
    <property type="entry name" value="UCP021328"/>
</dbReference>
<accession>A0ABS3X6X2</accession>
<name>A0ABS3X6X2_9ACTN</name>
<evidence type="ECO:0000256" key="1">
    <source>
        <dbReference type="SAM" id="MobiDB-lite"/>
    </source>
</evidence>
<evidence type="ECO:0000313" key="2">
    <source>
        <dbReference type="EMBL" id="MBO8191128.1"/>
    </source>
</evidence>
<evidence type="ECO:0000313" key="3">
    <source>
        <dbReference type="Proteomes" id="UP001519064"/>
    </source>
</evidence>
<feature type="compositionally biased region" description="Basic and acidic residues" evidence="1">
    <location>
        <begin position="103"/>
        <end position="113"/>
    </location>
</feature>
<gene>
    <name evidence="2" type="ORF">ITI46_05385</name>
</gene>
<dbReference type="RefSeq" id="WP_209238225.1">
    <property type="nucleotide sequence ID" value="NZ_JADKMA010000016.1"/>
</dbReference>
<sequence length="141" mass="15629">MPSTFTVFFEDPFWVGVLEVTEPDGVRAARHVFGAEPTNPELLDFAARDFGGLLEQALSSPVVPPDATERPRVTNPKRLARAAAREQSKRPLSTAAQEALTRGFEESKAESRAAAKRRRAAEDAHRRAQARAKAKQRHRGR</sequence>
<dbReference type="EMBL" id="JADKMA010000016">
    <property type="protein sequence ID" value="MBO8191128.1"/>
    <property type="molecule type" value="Genomic_DNA"/>
</dbReference>
<feature type="region of interest" description="Disordered" evidence="1">
    <location>
        <begin position="60"/>
        <end position="141"/>
    </location>
</feature>
<keyword evidence="3" id="KW-1185">Reference proteome</keyword>
<proteinExistence type="predicted"/>
<dbReference type="Proteomes" id="UP001519064">
    <property type="component" value="Unassembled WGS sequence"/>
</dbReference>